<accession>A0A212C0Q3</accession>
<dbReference type="Proteomes" id="UP000242450">
    <property type="component" value="Chromosome X"/>
</dbReference>
<dbReference type="Gene3D" id="3.30.1370.10">
    <property type="entry name" value="K Homology domain, type 1"/>
    <property type="match status" value="1"/>
</dbReference>
<evidence type="ECO:0000313" key="1">
    <source>
        <dbReference type="EMBL" id="OWJ99451.1"/>
    </source>
</evidence>
<dbReference type="GO" id="GO:0003723">
    <property type="term" value="F:RNA binding"/>
    <property type="evidence" value="ECO:0007669"/>
    <property type="project" value="InterPro"/>
</dbReference>
<proteinExistence type="predicted"/>
<name>A0A212C0Q3_CEREH</name>
<protein>
    <recommendedName>
        <fullName evidence="3">K Homology domain-containing protein</fullName>
    </recommendedName>
</protein>
<keyword evidence="2" id="KW-1185">Reference proteome</keyword>
<dbReference type="AlphaFoldDB" id="A0A212C0Q3"/>
<sequence>MNRESVKMMYGESNVHINISKGNCAERIITLAGPTNAILKAFATIMDEREEDISTAASTPRSPGAYAALSLGKVVSRSTKYDEGVEGFRARCQGICLLTRPSLSVTDKPFWSRWSHPDSKGHPALWSSLQ</sequence>
<evidence type="ECO:0000313" key="2">
    <source>
        <dbReference type="Proteomes" id="UP000242450"/>
    </source>
</evidence>
<gene>
    <name evidence="1" type="ORF">Celaphus_00010112</name>
</gene>
<reference evidence="1 2" key="1">
    <citation type="journal article" date="2018" name="Mol. Genet. Genomics">
        <title>The red deer Cervus elaphus genome CerEla1.0: sequencing, annotating, genes, and chromosomes.</title>
        <authorList>
            <person name="Bana N.A."/>
            <person name="Nyiri A."/>
            <person name="Nagy J."/>
            <person name="Frank K."/>
            <person name="Nagy T."/>
            <person name="Steger V."/>
            <person name="Schiller M."/>
            <person name="Lakatos P."/>
            <person name="Sugar L."/>
            <person name="Horn P."/>
            <person name="Barta E."/>
            <person name="Orosz L."/>
        </authorList>
    </citation>
    <scope>NUCLEOTIDE SEQUENCE [LARGE SCALE GENOMIC DNA]</scope>
    <source>
        <strain evidence="1">Hungarian</strain>
    </source>
</reference>
<dbReference type="InterPro" id="IPR036612">
    <property type="entry name" value="KH_dom_type_1_sf"/>
</dbReference>
<dbReference type="OrthoDB" id="9765882at2759"/>
<dbReference type="SUPFAM" id="SSF54791">
    <property type="entry name" value="Eukaryotic type KH-domain (KH-domain type I)"/>
    <property type="match status" value="1"/>
</dbReference>
<comment type="caution">
    <text evidence="1">The sequence shown here is derived from an EMBL/GenBank/DDBJ whole genome shotgun (WGS) entry which is preliminary data.</text>
</comment>
<evidence type="ECO:0008006" key="3">
    <source>
        <dbReference type="Google" id="ProtNLM"/>
    </source>
</evidence>
<dbReference type="EMBL" id="MKHE01000034">
    <property type="protein sequence ID" value="OWJ99451.1"/>
    <property type="molecule type" value="Genomic_DNA"/>
</dbReference>
<organism evidence="1 2">
    <name type="scientific">Cervus elaphus hippelaphus</name>
    <name type="common">European red deer</name>
    <dbReference type="NCBI Taxonomy" id="46360"/>
    <lineage>
        <taxon>Eukaryota</taxon>
        <taxon>Metazoa</taxon>
        <taxon>Chordata</taxon>
        <taxon>Craniata</taxon>
        <taxon>Vertebrata</taxon>
        <taxon>Euteleostomi</taxon>
        <taxon>Mammalia</taxon>
        <taxon>Eutheria</taxon>
        <taxon>Laurasiatheria</taxon>
        <taxon>Artiodactyla</taxon>
        <taxon>Ruminantia</taxon>
        <taxon>Pecora</taxon>
        <taxon>Cervidae</taxon>
        <taxon>Cervinae</taxon>
        <taxon>Cervus</taxon>
    </lineage>
</organism>